<keyword evidence="1" id="KW-0479">Metal-binding</keyword>
<dbReference type="SMART" id="SM00259">
    <property type="entry name" value="ZnF_A20"/>
    <property type="match status" value="1"/>
</dbReference>
<reference evidence="9" key="1">
    <citation type="submission" date="2017-02" db="UniProtKB">
        <authorList>
            <consortium name="WormBaseParasite"/>
        </authorList>
    </citation>
    <scope>IDENTIFICATION</scope>
</reference>
<dbReference type="Gene3D" id="4.10.1110.10">
    <property type="entry name" value="AN1-like Zinc finger"/>
    <property type="match status" value="1"/>
</dbReference>
<evidence type="ECO:0000259" key="5">
    <source>
        <dbReference type="PROSITE" id="PS51036"/>
    </source>
</evidence>
<dbReference type="SUPFAM" id="SSF118310">
    <property type="entry name" value="AN1-like Zinc finger"/>
    <property type="match status" value="1"/>
</dbReference>
<gene>
    <name evidence="7" type="ORF">TCLT_LOCUS7984</name>
</gene>
<dbReference type="PANTHER" id="PTHR10634">
    <property type="entry name" value="AN1-TYPE ZINC FINGER PROTEIN"/>
    <property type="match status" value="1"/>
</dbReference>
<dbReference type="OrthoDB" id="428577at2759"/>
<feature type="domain" description="AN1-type" evidence="6">
    <location>
        <begin position="160"/>
        <end position="206"/>
    </location>
</feature>
<proteinExistence type="predicted"/>
<evidence type="ECO:0000313" key="7">
    <source>
        <dbReference type="EMBL" id="VDN05496.1"/>
    </source>
</evidence>
<dbReference type="InterPro" id="IPR000058">
    <property type="entry name" value="Znf_AN1"/>
</dbReference>
<protein>
    <submittedName>
        <fullName evidence="9">AN1-type zinc finger protein 5</fullName>
    </submittedName>
</protein>
<dbReference type="Gene3D" id="1.20.5.4770">
    <property type="match status" value="1"/>
</dbReference>
<evidence type="ECO:0000256" key="4">
    <source>
        <dbReference type="PROSITE-ProRule" id="PRU00449"/>
    </source>
</evidence>
<dbReference type="GO" id="GO:0003677">
    <property type="term" value="F:DNA binding"/>
    <property type="evidence" value="ECO:0007669"/>
    <property type="project" value="InterPro"/>
</dbReference>
<evidence type="ECO:0000256" key="2">
    <source>
        <dbReference type="ARBA" id="ARBA00022771"/>
    </source>
</evidence>
<evidence type="ECO:0000256" key="3">
    <source>
        <dbReference type="ARBA" id="ARBA00022833"/>
    </source>
</evidence>
<reference evidence="7 8" key="2">
    <citation type="submission" date="2018-11" db="EMBL/GenBank/DDBJ databases">
        <authorList>
            <consortium name="Pathogen Informatics"/>
        </authorList>
    </citation>
    <scope>NUCLEOTIDE SEQUENCE [LARGE SCALE GENOMIC DNA]</scope>
</reference>
<dbReference type="PANTHER" id="PTHR10634:SF149">
    <property type="entry name" value="AN1-TYPE DOMAIN-CONTAINING PROTEIN-RELATED"/>
    <property type="match status" value="1"/>
</dbReference>
<keyword evidence="3" id="KW-0862">Zinc</keyword>
<feature type="domain" description="A20-type" evidence="5">
    <location>
        <begin position="5"/>
        <end position="39"/>
    </location>
</feature>
<dbReference type="Proteomes" id="UP000276776">
    <property type="component" value="Unassembled WGS sequence"/>
</dbReference>
<dbReference type="AlphaFoldDB" id="A0A0N5D4T7"/>
<dbReference type="PROSITE" id="PS51036">
    <property type="entry name" value="ZF_A20"/>
    <property type="match status" value="1"/>
</dbReference>
<dbReference type="SUPFAM" id="SSF57716">
    <property type="entry name" value="Glucocorticoid receptor-like (DNA-binding domain)"/>
    <property type="match status" value="1"/>
</dbReference>
<dbReference type="InterPro" id="IPR002653">
    <property type="entry name" value="Znf_A20"/>
</dbReference>
<dbReference type="EMBL" id="UYYF01004567">
    <property type="protein sequence ID" value="VDN05496.1"/>
    <property type="molecule type" value="Genomic_DNA"/>
</dbReference>
<keyword evidence="8" id="KW-1185">Reference proteome</keyword>
<dbReference type="SMART" id="SM00154">
    <property type="entry name" value="ZnF_AN1"/>
    <property type="match status" value="1"/>
</dbReference>
<dbReference type="FunFam" id="4.10.1110.10:FF:000001">
    <property type="entry name" value="Zinc finger AN1-type containing 6"/>
    <property type="match status" value="1"/>
</dbReference>
<dbReference type="Pfam" id="PF01428">
    <property type="entry name" value="zf-AN1"/>
    <property type="match status" value="1"/>
</dbReference>
<dbReference type="STRING" id="103827.A0A0N5D4T7"/>
<dbReference type="Pfam" id="PF01754">
    <property type="entry name" value="zf-A20"/>
    <property type="match status" value="1"/>
</dbReference>
<evidence type="ECO:0000313" key="9">
    <source>
        <dbReference type="WBParaSite" id="TCLT_0000799501-mRNA-1"/>
    </source>
</evidence>
<organism evidence="9">
    <name type="scientific">Thelazia callipaeda</name>
    <name type="common">Oriental eyeworm</name>
    <name type="synonym">Parasitic nematode</name>
    <dbReference type="NCBI Taxonomy" id="103827"/>
    <lineage>
        <taxon>Eukaryota</taxon>
        <taxon>Metazoa</taxon>
        <taxon>Ecdysozoa</taxon>
        <taxon>Nematoda</taxon>
        <taxon>Chromadorea</taxon>
        <taxon>Rhabditida</taxon>
        <taxon>Spirurina</taxon>
        <taxon>Spiruromorpha</taxon>
        <taxon>Thelazioidea</taxon>
        <taxon>Thelaziidae</taxon>
        <taxon>Thelazia</taxon>
    </lineage>
</organism>
<dbReference type="InterPro" id="IPR050652">
    <property type="entry name" value="AN1_A20_ZnFinger"/>
</dbReference>
<evidence type="ECO:0000259" key="6">
    <source>
        <dbReference type="PROSITE" id="PS51039"/>
    </source>
</evidence>
<dbReference type="InterPro" id="IPR035896">
    <property type="entry name" value="AN1-like_Znf"/>
</dbReference>
<name>A0A0N5D4T7_THECL</name>
<evidence type="ECO:0000256" key="1">
    <source>
        <dbReference type="ARBA" id="ARBA00022723"/>
    </source>
</evidence>
<evidence type="ECO:0000313" key="8">
    <source>
        <dbReference type="Proteomes" id="UP000276776"/>
    </source>
</evidence>
<dbReference type="WBParaSite" id="TCLT_0000799501-mRNA-1">
    <property type="protein sequence ID" value="TCLT_0000799501-mRNA-1"/>
    <property type="gene ID" value="TCLT_0000799501"/>
</dbReference>
<accession>A0A0N5D4T7</accession>
<dbReference type="PROSITE" id="PS51039">
    <property type="entry name" value="ZF_AN1"/>
    <property type="match status" value="1"/>
</dbReference>
<dbReference type="OMA" id="VLCENNC"/>
<keyword evidence="2 4" id="KW-0863">Zinc-finger</keyword>
<dbReference type="GO" id="GO:0008270">
    <property type="term" value="F:zinc ion binding"/>
    <property type="evidence" value="ECO:0007669"/>
    <property type="project" value="UniProtKB-KW"/>
</dbReference>
<sequence>MENQQQTTTLCRSGCGFYGSSSTEGLCSKCYKDYVKRKQDTTARVSPTSVVSASVSSTGTSSTVSSTTCNADSISATTSAGMIADKLREVSCSQAAKSSEDMTAKLESVVAAVEAAGSIATSSSGTSSGALSASSSVASLDATTGTEAGTLSNEGQQPIPKKANRCNVCKKRVGLTGFVCRCGGLYCGEHRYDTAHGCSFDYKTMEREEIRKNNPVIVSEKIQRI</sequence>